<dbReference type="OrthoDB" id="1143169at2"/>
<accession>A0A2S8AAI8</accession>
<name>A0A2S8AAI8_9FLAO</name>
<keyword evidence="2" id="KW-1185">Reference proteome</keyword>
<dbReference type="Pfam" id="PF19777">
    <property type="entry name" value="DUF6263"/>
    <property type="match status" value="1"/>
</dbReference>
<comment type="caution">
    <text evidence="1">The sequence shown here is derived from an EMBL/GenBank/DDBJ whole genome shotgun (WGS) entry which is preliminary data.</text>
</comment>
<dbReference type="RefSeq" id="WP_105246996.1">
    <property type="nucleotide sequence ID" value="NZ_PSZM01000040.1"/>
</dbReference>
<organism evidence="1 2">
    <name type="scientific">Apibacter adventoris</name>
    <dbReference type="NCBI Taxonomy" id="1679466"/>
    <lineage>
        <taxon>Bacteria</taxon>
        <taxon>Pseudomonadati</taxon>
        <taxon>Bacteroidota</taxon>
        <taxon>Flavobacteriia</taxon>
        <taxon>Flavobacteriales</taxon>
        <taxon>Weeksellaceae</taxon>
        <taxon>Apibacter</taxon>
    </lineage>
</organism>
<dbReference type="AlphaFoldDB" id="A0A2S8AAI8"/>
<sequence length="343" mass="38803">MRKIIFAYSLLLFLTACKNEEKSKLIDNSNIKNTQKNKNQTQISTSDKNSSSKIIEAGIYQDKDSLYHLKYNLEVGKTYSFNSKEINKQTITFRGKSQSMTQETYDPINFKVTDTKDNKYTLEVKMGGKKIITKAEGKEFTFDTHGKQPTDPNQARMWKIYKAISEVSFTVDMDVYGNLSNIKGLDAIYTKAKNSLSGDLKGKQLDDFILAFKKGFNAETFKTQFENSMMKFPTKGLKIGEKWNNDPSRKNQGYNQLIQVNDQSAEVKVQGIIPSKSDSKVIDGVTYKISVKGSQNGKIIMNKNSGWISNASFNITVTETKSAKKGNESEQVIQKTENNTYIN</sequence>
<proteinExistence type="predicted"/>
<dbReference type="PROSITE" id="PS51257">
    <property type="entry name" value="PROKAR_LIPOPROTEIN"/>
    <property type="match status" value="1"/>
</dbReference>
<dbReference type="EMBL" id="PSZM01000040">
    <property type="protein sequence ID" value="PQL91608.1"/>
    <property type="molecule type" value="Genomic_DNA"/>
</dbReference>
<evidence type="ECO:0008006" key="3">
    <source>
        <dbReference type="Google" id="ProtNLM"/>
    </source>
</evidence>
<evidence type="ECO:0000313" key="1">
    <source>
        <dbReference type="EMBL" id="PQL91608.1"/>
    </source>
</evidence>
<dbReference type="InterPro" id="IPR046230">
    <property type="entry name" value="DUF6263"/>
</dbReference>
<dbReference type="Proteomes" id="UP000238042">
    <property type="component" value="Unassembled WGS sequence"/>
</dbReference>
<evidence type="ECO:0000313" key="2">
    <source>
        <dbReference type="Proteomes" id="UP000238042"/>
    </source>
</evidence>
<protein>
    <recommendedName>
        <fullName evidence="3">Lipoprotein</fullName>
    </recommendedName>
</protein>
<reference evidence="1 2" key="1">
    <citation type="submission" date="2018-02" db="EMBL/GenBank/DDBJ databases">
        <title>Genome sequences of Apibacter spp., gut symbionts of Asian honey bees.</title>
        <authorList>
            <person name="Kwong W.K."/>
            <person name="Steele M.I."/>
            <person name="Moran N.A."/>
        </authorList>
    </citation>
    <scope>NUCLEOTIDE SEQUENCE [LARGE SCALE GENOMIC DNA]</scope>
    <source>
        <strain evidence="2">wkB301</strain>
    </source>
</reference>
<gene>
    <name evidence="1" type="ORF">C4S77_07300</name>
</gene>